<dbReference type="Pfam" id="PF07947">
    <property type="entry name" value="YhhN"/>
    <property type="match status" value="1"/>
</dbReference>
<keyword evidence="4 6" id="KW-1133">Transmembrane helix</keyword>
<feature type="transmembrane region" description="Helical" evidence="6">
    <location>
        <begin position="119"/>
        <end position="137"/>
    </location>
</feature>
<evidence type="ECO:0000313" key="8">
    <source>
        <dbReference type="Proteomes" id="UP001065174"/>
    </source>
</evidence>
<feature type="transmembrane region" description="Helical" evidence="6">
    <location>
        <begin position="143"/>
        <end position="163"/>
    </location>
</feature>
<dbReference type="EMBL" id="CP106679">
    <property type="protein sequence ID" value="UXP32282.1"/>
    <property type="molecule type" value="Genomic_DNA"/>
</dbReference>
<feature type="transmembrane region" description="Helical" evidence="6">
    <location>
        <begin position="202"/>
        <end position="221"/>
    </location>
</feature>
<keyword evidence="3 6" id="KW-0812">Transmembrane</keyword>
<dbReference type="PANTHER" id="PTHR31885">
    <property type="entry name" value="GH04784P"/>
    <property type="match status" value="1"/>
</dbReference>
<dbReference type="PANTHER" id="PTHR31885:SF6">
    <property type="entry name" value="GH04784P"/>
    <property type="match status" value="1"/>
</dbReference>
<keyword evidence="5 6" id="KW-0472">Membrane</keyword>
<comment type="similarity">
    <text evidence="2">Belongs to the TMEM86 family.</text>
</comment>
<accession>A0ABY6CP21</accession>
<comment type="subcellular location">
    <subcellularLocation>
        <location evidence="1">Membrane</location>
        <topology evidence="1">Multi-pass membrane protein</topology>
    </subcellularLocation>
</comment>
<evidence type="ECO:0000256" key="4">
    <source>
        <dbReference type="ARBA" id="ARBA00022989"/>
    </source>
</evidence>
<evidence type="ECO:0000313" key="7">
    <source>
        <dbReference type="EMBL" id="UXP32282.1"/>
    </source>
</evidence>
<keyword evidence="8" id="KW-1185">Reference proteome</keyword>
<proteinExistence type="inferred from homology"/>
<reference evidence="7" key="1">
    <citation type="submission" date="2022-09" db="EMBL/GenBank/DDBJ databases">
        <title>Comparative genomics and taxonomic characterization of three novel marine species of genus Reichenbachiella exhibiting antioxidant and polysaccharide degradation activities.</title>
        <authorList>
            <person name="Muhammad N."/>
            <person name="Lee Y.-J."/>
            <person name="Ko J."/>
            <person name="Kim S.-G."/>
        </authorList>
    </citation>
    <scope>NUCLEOTIDE SEQUENCE</scope>
    <source>
        <strain evidence="7">BKB1-1</strain>
    </source>
</reference>
<dbReference type="InterPro" id="IPR012506">
    <property type="entry name" value="TMEM86B-like"/>
</dbReference>
<evidence type="ECO:0000256" key="3">
    <source>
        <dbReference type="ARBA" id="ARBA00022692"/>
    </source>
</evidence>
<dbReference type="RefSeq" id="WP_262309718.1">
    <property type="nucleotide sequence ID" value="NZ_CP106679.1"/>
</dbReference>
<sequence length="229" mass="25514">MNNQSEKITKYIFIGVCVAELLSRAFEWEAIHHVTKPLLMPVLLVYFRQGTTGRLTPSFLLAGLGLILSFIGDSMLLFEGELYFVLGLAAFAIAHIFYIVAFSKAVLPKTKSPSALSKMLYALPFLLLFGILMSALWPHVGELKIPVAVYAVIIIVMALSAVYRNGRAPQDSVNQVIFGAVLFLLSDSLLALDRFYMPMENAGVWIMSTYMLAQWNLINGLQKHYNSES</sequence>
<feature type="transmembrane region" description="Helical" evidence="6">
    <location>
        <begin position="84"/>
        <end position="107"/>
    </location>
</feature>
<protein>
    <submittedName>
        <fullName evidence="7">Lysoplasmalogenase</fullName>
    </submittedName>
</protein>
<evidence type="ECO:0000256" key="1">
    <source>
        <dbReference type="ARBA" id="ARBA00004141"/>
    </source>
</evidence>
<evidence type="ECO:0000256" key="6">
    <source>
        <dbReference type="SAM" id="Phobius"/>
    </source>
</evidence>
<feature type="transmembrane region" description="Helical" evidence="6">
    <location>
        <begin position="175"/>
        <end position="196"/>
    </location>
</feature>
<name>A0ABY6CP21_9BACT</name>
<gene>
    <name evidence="7" type="ORF">N6H18_18245</name>
</gene>
<evidence type="ECO:0000256" key="5">
    <source>
        <dbReference type="ARBA" id="ARBA00023136"/>
    </source>
</evidence>
<organism evidence="7 8">
    <name type="scientific">Reichenbachiella agarivorans</name>
    <dbReference type="NCBI Taxonomy" id="2979464"/>
    <lineage>
        <taxon>Bacteria</taxon>
        <taxon>Pseudomonadati</taxon>
        <taxon>Bacteroidota</taxon>
        <taxon>Cytophagia</taxon>
        <taxon>Cytophagales</taxon>
        <taxon>Reichenbachiellaceae</taxon>
        <taxon>Reichenbachiella</taxon>
    </lineage>
</organism>
<dbReference type="Proteomes" id="UP001065174">
    <property type="component" value="Chromosome"/>
</dbReference>
<evidence type="ECO:0000256" key="2">
    <source>
        <dbReference type="ARBA" id="ARBA00007375"/>
    </source>
</evidence>
<feature type="transmembrane region" description="Helical" evidence="6">
    <location>
        <begin position="59"/>
        <end position="78"/>
    </location>
</feature>